<name>A0AAV4HKG2_9GAST</name>
<dbReference type="EMBL" id="BMAT01012754">
    <property type="protein sequence ID" value="GFR98693.1"/>
    <property type="molecule type" value="Genomic_DNA"/>
</dbReference>
<organism evidence="2 3">
    <name type="scientific">Elysia marginata</name>
    <dbReference type="NCBI Taxonomy" id="1093978"/>
    <lineage>
        <taxon>Eukaryota</taxon>
        <taxon>Metazoa</taxon>
        <taxon>Spiralia</taxon>
        <taxon>Lophotrochozoa</taxon>
        <taxon>Mollusca</taxon>
        <taxon>Gastropoda</taxon>
        <taxon>Heterobranchia</taxon>
        <taxon>Euthyneura</taxon>
        <taxon>Panpulmonata</taxon>
        <taxon>Sacoglossa</taxon>
        <taxon>Placobranchoidea</taxon>
        <taxon>Plakobranchidae</taxon>
        <taxon>Elysia</taxon>
    </lineage>
</organism>
<feature type="compositionally biased region" description="Basic and acidic residues" evidence="1">
    <location>
        <begin position="98"/>
        <end position="111"/>
    </location>
</feature>
<evidence type="ECO:0000313" key="3">
    <source>
        <dbReference type="Proteomes" id="UP000762676"/>
    </source>
</evidence>
<feature type="compositionally biased region" description="Basic and acidic residues" evidence="1">
    <location>
        <begin position="149"/>
        <end position="165"/>
    </location>
</feature>
<feature type="region of interest" description="Disordered" evidence="1">
    <location>
        <begin position="1"/>
        <end position="59"/>
    </location>
</feature>
<evidence type="ECO:0000256" key="1">
    <source>
        <dbReference type="SAM" id="MobiDB-lite"/>
    </source>
</evidence>
<reference evidence="2 3" key="1">
    <citation type="journal article" date="2021" name="Elife">
        <title>Chloroplast acquisition without the gene transfer in kleptoplastic sea slugs, Plakobranchus ocellatus.</title>
        <authorList>
            <person name="Maeda T."/>
            <person name="Takahashi S."/>
            <person name="Yoshida T."/>
            <person name="Shimamura S."/>
            <person name="Takaki Y."/>
            <person name="Nagai Y."/>
            <person name="Toyoda A."/>
            <person name="Suzuki Y."/>
            <person name="Arimoto A."/>
            <person name="Ishii H."/>
            <person name="Satoh N."/>
            <person name="Nishiyama T."/>
            <person name="Hasebe M."/>
            <person name="Maruyama T."/>
            <person name="Minagawa J."/>
            <person name="Obokata J."/>
            <person name="Shigenobu S."/>
        </authorList>
    </citation>
    <scope>NUCLEOTIDE SEQUENCE [LARGE SCALE GENOMIC DNA]</scope>
</reference>
<sequence length="193" mass="21833">MLMAKIKHLRTESTRRTIMAARKPKKARPTGVSGALMQEEIHRKEGGGGEEEDLKLRGGGVEVNNGEEIELSRNSHLRKSRNSISGTQILDGSIEEVNAEKDDLGKTREDCYEGEELPQRRRSYTTKKDLHSLPSVETVDSTGNNFTLRRKDVEKRRERNKEENSVTKSSQPRLKQRGKPKIKEVRPAQSTAV</sequence>
<comment type="caution">
    <text evidence="2">The sequence shown here is derived from an EMBL/GenBank/DDBJ whole genome shotgun (WGS) entry which is preliminary data.</text>
</comment>
<gene>
    <name evidence="2" type="ORF">ElyMa_006356200</name>
</gene>
<protein>
    <recommendedName>
        <fullName evidence="4">Shugoshin C-terminal domain-containing protein</fullName>
    </recommendedName>
</protein>
<keyword evidence="3" id="KW-1185">Reference proteome</keyword>
<evidence type="ECO:0008006" key="4">
    <source>
        <dbReference type="Google" id="ProtNLM"/>
    </source>
</evidence>
<feature type="compositionally biased region" description="Polar residues" evidence="1">
    <location>
        <begin position="138"/>
        <end position="147"/>
    </location>
</feature>
<dbReference type="Proteomes" id="UP000762676">
    <property type="component" value="Unassembled WGS sequence"/>
</dbReference>
<evidence type="ECO:0000313" key="2">
    <source>
        <dbReference type="EMBL" id="GFR98693.1"/>
    </source>
</evidence>
<proteinExistence type="predicted"/>
<dbReference type="AlphaFoldDB" id="A0AAV4HKG2"/>
<feature type="region of interest" description="Disordered" evidence="1">
    <location>
        <begin position="95"/>
        <end position="193"/>
    </location>
</feature>
<accession>A0AAV4HKG2</accession>